<dbReference type="Gene3D" id="1.25.10.10">
    <property type="entry name" value="Leucine-rich Repeat Variant"/>
    <property type="match status" value="1"/>
</dbReference>
<dbReference type="GeneID" id="24921645"/>
<dbReference type="Pfam" id="PF00806">
    <property type="entry name" value="PUF"/>
    <property type="match status" value="4"/>
</dbReference>
<evidence type="ECO:0000256" key="2">
    <source>
        <dbReference type="PROSITE-ProRule" id="PRU00317"/>
    </source>
</evidence>
<dbReference type="Proteomes" id="UP000008312">
    <property type="component" value="Unassembled WGS sequence"/>
</dbReference>
<feature type="domain" description="PUM-HD" evidence="3">
    <location>
        <begin position="6"/>
        <end position="385"/>
    </location>
</feature>
<dbReference type="SUPFAM" id="SSF48371">
    <property type="entry name" value="ARM repeat"/>
    <property type="match status" value="1"/>
</dbReference>
<dbReference type="InterPro" id="IPR016024">
    <property type="entry name" value="ARM-type_fold"/>
</dbReference>
<evidence type="ECO:0000313" key="4">
    <source>
        <dbReference type="EMBL" id="CBK24970.2"/>
    </source>
</evidence>
<dbReference type="GO" id="GO:0010608">
    <property type="term" value="P:post-transcriptional regulation of gene expression"/>
    <property type="evidence" value="ECO:0007669"/>
    <property type="project" value="TreeGrafter"/>
</dbReference>
<dbReference type="PANTHER" id="PTHR12537">
    <property type="entry name" value="RNA BINDING PROTEIN PUMILIO-RELATED"/>
    <property type="match status" value="1"/>
</dbReference>
<sequence>MGETVATRRSLASLLSSGTLTAEEVKRGNEFRSHLGHVTDEVCTQNGSKSLQHYLGTLSGDLCAAVVGEIVAEVLPTGCKIICDTFGNYFYQLLFKKATVAQKEALLQAMLFPKEEPGSTIYEISVKKTGNFAFQNIIDYMKESAKLGQIIVKALQHSVVNSGTGATEDVILPLIEHERGTHVIQRIIKTFDISLWTPIYSILLEKCYDVARDRNGSMVLRLCYGQVDIDRKEDLARVIIQHAKDLSADPVGNYVVQHILMLPDAYSEEKLARYYSIIRGILSKLAGHYLELSKQKYSSNVVEKSITNSVMLGDNTIFRELLTVSAVQQLLDNHYGMFVLQKLLQSIPPQWSKEIERQMKDIEKQLKGGRMGNGPNLFEKWRQLLNKVL</sequence>
<feature type="repeat" description="Pumilio" evidence="2">
    <location>
        <begin position="237"/>
        <end position="273"/>
    </location>
</feature>
<dbReference type="InterPro" id="IPR001313">
    <property type="entry name" value="Pumilio_RNA-bd_rpt"/>
</dbReference>
<dbReference type="EMBL" id="FN668689">
    <property type="protein sequence ID" value="CBK24970.2"/>
    <property type="molecule type" value="Genomic_DNA"/>
</dbReference>
<keyword evidence="1" id="KW-0677">Repeat</keyword>
<name>D8MA81_BLAHO</name>
<proteinExistence type="predicted"/>
<dbReference type="SMART" id="SM00025">
    <property type="entry name" value="Pumilio"/>
    <property type="match status" value="7"/>
</dbReference>
<dbReference type="OMA" id="HILEMSY"/>
<evidence type="ECO:0000259" key="3">
    <source>
        <dbReference type="PROSITE" id="PS50303"/>
    </source>
</evidence>
<accession>D8MA81</accession>
<dbReference type="PROSITE" id="PS50302">
    <property type="entry name" value="PUM"/>
    <property type="match status" value="1"/>
</dbReference>
<dbReference type="RefSeq" id="XP_012899018.1">
    <property type="nucleotide sequence ID" value="XM_013043564.1"/>
</dbReference>
<reference evidence="4" key="1">
    <citation type="submission" date="2010-02" db="EMBL/GenBank/DDBJ databases">
        <title>Sequencing and annotation of the Blastocystis hominis genome.</title>
        <authorList>
            <person name="Wincker P."/>
        </authorList>
    </citation>
    <scope>NUCLEOTIDE SEQUENCE</scope>
    <source>
        <strain evidence="4">Singapore isolate B</strain>
    </source>
</reference>
<evidence type="ECO:0000256" key="1">
    <source>
        <dbReference type="ARBA" id="ARBA00022737"/>
    </source>
</evidence>
<dbReference type="GO" id="GO:0003729">
    <property type="term" value="F:mRNA binding"/>
    <property type="evidence" value="ECO:0007669"/>
    <property type="project" value="TreeGrafter"/>
</dbReference>
<dbReference type="PANTHER" id="PTHR12537:SF13">
    <property type="entry name" value="PUMILIO HOMOLOGY DOMAIN FAMILY MEMBER 4"/>
    <property type="match status" value="1"/>
</dbReference>
<evidence type="ECO:0000313" key="5">
    <source>
        <dbReference type="Proteomes" id="UP000008312"/>
    </source>
</evidence>
<dbReference type="InterPro" id="IPR033133">
    <property type="entry name" value="PUM-HD"/>
</dbReference>
<dbReference type="AlphaFoldDB" id="D8MA81"/>
<dbReference type="InParanoid" id="D8MA81"/>
<dbReference type="InterPro" id="IPR011989">
    <property type="entry name" value="ARM-like"/>
</dbReference>
<keyword evidence="5" id="KW-1185">Reference proteome</keyword>
<organism evidence="4">
    <name type="scientific">Blastocystis hominis</name>
    <dbReference type="NCBI Taxonomy" id="12968"/>
    <lineage>
        <taxon>Eukaryota</taxon>
        <taxon>Sar</taxon>
        <taxon>Stramenopiles</taxon>
        <taxon>Bigyra</taxon>
        <taxon>Opalozoa</taxon>
        <taxon>Opalinata</taxon>
        <taxon>Blastocystidae</taxon>
        <taxon>Blastocystis</taxon>
    </lineage>
</organism>
<gene>
    <name evidence="4" type="ORF">GSBLH_T00004628001</name>
</gene>
<protein>
    <recommendedName>
        <fullName evidence="3">PUM-HD domain-containing protein</fullName>
    </recommendedName>
</protein>
<dbReference type="PROSITE" id="PS50303">
    <property type="entry name" value="PUM_HD"/>
    <property type="match status" value="1"/>
</dbReference>
<dbReference type="OrthoDB" id="668540at2759"/>
<dbReference type="GO" id="GO:0005737">
    <property type="term" value="C:cytoplasm"/>
    <property type="evidence" value="ECO:0007669"/>
    <property type="project" value="TreeGrafter"/>
</dbReference>